<evidence type="ECO:0000313" key="3">
    <source>
        <dbReference type="EMBL" id="SDR71552.1"/>
    </source>
</evidence>
<feature type="domain" description="DUF7882" evidence="1">
    <location>
        <begin position="1"/>
        <end position="90"/>
    </location>
</feature>
<dbReference type="RefSeq" id="WP_092668302.1">
    <property type="nucleotide sequence ID" value="NZ_BMDN01000002.1"/>
</dbReference>
<dbReference type="Proteomes" id="UP000199482">
    <property type="component" value="Chromosome I"/>
</dbReference>
<dbReference type="Pfam" id="PF25355">
    <property type="entry name" value="DUF7882"/>
    <property type="match status" value="1"/>
</dbReference>
<sequence>MGSLNLDGVVPIMLDDDLLDHVFTVITTKLRRKEPVLLSWSDECGQEQRVFLTPITFIRAEFDSTVRAPRDRHLLDRLMIAVNSNSGLSLDAAVADRLTDHIPTGSFSLYHHDIEEPSGASTA</sequence>
<dbReference type="EMBL" id="SODL02000002">
    <property type="protein sequence ID" value="MCP2367495.1"/>
    <property type="molecule type" value="Genomic_DNA"/>
</dbReference>
<dbReference type="AlphaFoldDB" id="A0A1H1LB52"/>
<protein>
    <recommendedName>
        <fullName evidence="1">DUF7882 domain-containing protein</fullName>
    </recommendedName>
</protein>
<evidence type="ECO:0000313" key="5">
    <source>
        <dbReference type="Proteomes" id="UP000893823"/>
    </source>
</evidence>
<dbReference type="EMBL" id="LT629755">
    <property type="protein sequence ID" value="SDR71552.1"/>
    <property type="molecule type" value="Genomic_DNA"/>
</dbReference>
<name>A0A1H1LB52_9MICO</name>
<evidence type="ECO:0000313" key="2">
    <source>
        <dbReference type="EMBL" id="MCP2367495.1"/>
    </source>
</evidence>
<evidence type="ECO:0000259" key="1">
    <source>
        <dbReference type="Pfam" id="PF25355"/>
    </source>
</evidence>
<reference evidence="2" key="3">
    <citation type="submission" date="2022-06" db="EMBL/GenBank/DDBJ databases">
        <title>Genomic Encyclopedia of Type Strains, Phase III (KMG-III): the genomes of soil and plant-associated and newly described type strains.</title>
        <authorList>
            <person name="Whitman W."/>
        </authorList>
    </citation>
    <scope>NUCLEOTIDE SEQUENCE</scope>
    <source>
        <strain evidence="2">CPCC 202695</strain>
    </source>
</reference>
<evidence type="ECO:0000313" key="4">
    <source>
        <dbReference type="Proteomes" id="UP000199482"/>
    </source>
</evidence>
<gene>
    <name evidence="2" type="ORF">BCL57_001649</name>
    <name evidence="3" type="ORF">SAMN04489721_0060</name>
</gene>
<dbReference type="InterPro" id="IPR057204">
    <property type="entry name" value="DUF7882"/>
</dbReference>
<reference evidence="4" key="2">
    <citation type="submission" date="2016-10" db="EMBL/GenBank/DDBJ databases">
        <authorList>
            <person name="Varghese N."/>
            <person name="Submissions S."/>
        </authorList>
    </citation>
    <scope>NUCLEOTIDE SEQUENCE [LARGE SCALE GENOMIC DNA]</scope>
    <source>
        <strain evidence="4">CPCC 202695</strain>
    </source>
</reference>
<organism evidence="3 4">
    <name type="scientific">Agromyces flavus</name>
    <dbReference type="NCBI Taxonomy" id="589382"/>
    <lineage>
        <taxon>Bacteria</taxon>
        <taxon>Bacillati</taxon>
        <taxon>Actinomycetota</taxon>
        <taxon>Actinomycetes</taxon>
        <taxon>Micrococcales</taxon>
        <taxon>Microbacteriaceae</taxon>
        <taxon>Agromyces</taxon>
    </lineage>
</organism>
<dbReference type="Proteomes" id="UP000893823">
    <property type="component" value="Unassembled WGS sequence"/>
</dbReference>
<proteinExistence type="predicted"/>
<keyword evidence="5" id="KW-1185">Reference proteome</keyword>
<reference evidence="3" key="1">
    <citation type="submission" date="2016-10" db="EMBL/GenBank/DDBJ databases">
        <authorList>
            <person name="de Groot N.N."/>
        </authorList>
    </citation>
    <scope>NUCLEOTIDE SEQUENCE [LARGE SCALE GENOMIC DNA]</scope>
    <source>
        <strain evidence="3">CPCC 202695</strain>
    </source>
</reference>
<dbReference type="STRING" id="589382.SAMN04489721_0060"/>
<dbReference type="OrthoDB" id="5008080at2"/>
<accession>A0A1H1LB52</accession>